<protein>
    <submittedName>
        <fullName evidence="1">Uncharacterized protein</fullName>
    </submittedName>
</protein>
<keyword evidence="2" id="KW-1185">Reference proteome</keyword>
<evidence type="ECO:0000313" key="1">
    <source>
        <dbReference type="EMBL" id="SCU73147.1"/>
    </source>
</evidence>
<dbReference type="RefSeq" id="XP_067083551.1">
    <property type="nucleotide sequence ID" value="XM_067227450.1"/>
</dbReference>
<dbReference type="AlphaFoldDB" id="A0A1G4IL43"/>
<dbReference type="EMBL" id="CZPT02002003">
    <property type="protein sequence ID" value="SCU73147.1"/>
    <property type="molecule type" value="Genomic_DNA"/>
</dbReference>
<dbReference type="GeneID" id="92378587"/>
<proteinExistence type="predicted"/>
<accession>A0A1G4IL43</accession>
<dbReference type="Proteomes" id="UP000195570">
    <property type="component" value="Unassembled WGS sequence"/>
</dbReference>
<gene>
    <name evidence="1" type="ORF">TEOVI_000464700</name>
</gene>
<comment type="caution">
    <text evidence="1">The sequence shown here is derived from an EMBL/GenBank/DDBJ whole genome shotgun (WGS) entry which is preliminary data.</text>
</comment>
<dbReference type="VEuPathDB" id="TriTrypDB:TEOVI_000464700"/>
<name>A0A1G4IL43_TRYEQ</name>
<organism evidence="1 2">
    <name type="scientific">Trypanosoma equiperdum</name>
    <dbReference type="NCBI Taxonomy" id="5694"/>
    <lineage>
        <taxon>Eukaryota</taxon>
        <taxon>Discoba</taxon>
        <taxon>Euglenozoa</taxon>
        <taxon>Kinetoplastea</taxon>
        <taxon>Metakinetoplastina</taxon>
        <taxon>Trypanosomatida</taxon>
        <taxon>Trypanosomatidae</taxon>
        <taxon>Trypanosoma</taxon>
    </lineage>
</organism>
<sequence>MTILSLHGRNGADAQKWFESGLLPFPGGQKSFEMVSVMPALVYHHCMLYWAKLGCAALLQEGSVEMTGKAGSETLMFVVRNICCIQIAESPRCLPNWRLLDRVLDELLKRLDFVANCEDGVWSFASTTMRRMQCYLRSNIIRYLEVRDRPLEGQCGLLRYRGAFDCAINGVNSSGASGMGGCQTTDEVHVEVLSAETLRSAVQVMCGCDGVKVPCGDSSGGVKDGADALADLELEEFFCRYFLCSAPAAFDQPTKPTVRE</sequence>
<reference evidence="1" key="1">
    <citation type="submission" date="2016-09" db="EMBL/GenBank/DDBJ databases">
        <authorList>
            <person name="Hebert L."/>
            <person name="Moumen B."/>
        </authorList>
    </citation>
    <scope>NUCLEOTIDE SEQUENCE [LARGE SCALE GENOMIC DNA]</scope>
    <source>
        <strain evidence="1">OVI</strain>
    </source>
</reference>
<evidence type="ECO:0000313" key="2">
    <source>
        <dbReference type="Proteomes" id="UP000195570"/>
    </source>
</evidence>